<dbReference type="AlphaFoldDB" id="A0A9P5LJK6"/>
<evidence type="ECO:0000313" key="3">
    <source>
        <dbReference type="Proteomes" id="UP000722485"/>
    </source>
</evidence>
<name>A0A9P5LJK6_9HYPO</name>
<organism evidence="2 3">
    <name type="scientific">Cylindrodendrum hubeiense</name>
    <dbReference type="NCBI Taxonomy" id="595255"/>
    <lineage>
        <taxon>Eukaryota</taxon>
        <taxon>Fungi</taxon>
        <taxon>Dikarya</taxon>
        <taxon>Ascomycota</taxon>
        <taxon>Pezizomycotina</taxon>
        <taxon>Sordariomycetes</taxon>
        <taxon>Hypocreomycetidae</taxon>
        <taxon>Hypocreales</taxon>
        <taxon>Nectriaceae</taxon>
        <taxon>Cylindrodendrum</taxon>
    </lineage>
</organism>
<evidence type="ECO:0000313" key="2">
    <source>
        <dbReference type="EMBL" id="KAF7555687.1"/>
    </source>
</evidence>
<dbReference type="InterPro" id="IPR043472">
    <property type="entry name" value="Macro_dom-like"/>
</dbReference>
<dbReference type="InterPro" id="IPR012664">
    <property type="entry name" value="CHP02452"/>
</dbReference>
<evidence type="ECO:0000259" key="1">
    <source>
        <dbReference type="Pfam" id="PF10021"/>
    </source>
</evidence>
<keyword evidence="3" id="KW-1185">Reference proteome</keyword>
<sequence length="304" mass="33502">MRPRQELRDTAQETLQVAHHVLGEMGTSSNAYASTKYTLDSLPRLDPNKCPSFPCPAPIRVVNGDTLNTAVTLVKAATADPCNKLHQGNSYPAIVNFANHVRPGGGWLNGAVAQEEAICYRSSLALSLRHDHYPLAMGDALYSPYVLVLRGDMQSGHGLLFPETPPLELPVVSALTVAAIYRPGVRVFQLEDKTSGGGDCLGPRPPPREKWVYARDKDRQITKSKMRLALRMAAVNGHSLLVLGAMGCGVFQNPPEDVAHCWLEVLREEEFSGNWWCEVFFAVYDPKNEGNYDIFDRVLSGKEV</sequence>
<gene>
    <name evidence="2" type="ORF">G7Z17_g2008</name>
</gene>
<protein>
    <recommendedName>
        <fullName evidence="1">Microbial-type PARG catalytic domain-containing protein</fullName>
    </recommendedName>
</protein>
<proteinExistence type="predicted"/>
<dbReference type="Gene3D" id="3.40.220.10">
    <property type="entry name" value="Leucine Aminopeptidase, subunit E, domain 1"/>
    <property type="match status" value="1"/>
</dbReference>
<dbReference type="EMBL" id="JAANBB010000018">
    <property type="protein sequence ID" value="KAF7555687.1"/>
    <property type="molecule type" value="Genomic_DNA"/>
</dbReference>
<feature type="domain" description="Microbial-type PARG catalytic" evidence="1">
    <location>
        <begin position="40"/>
        <end position="150"/>
    </location>
</feature>
<accession>A0A9P5LJK6</accession>
<dbReference type="InterPro" id="IPR019261">
    <property type="entry name" value="PARG_cat_microbial"/>
</dbReference>
<dbReference type="PANTHER" id="PTHR35596">
    <property type="entry name" value="DUF2263 DOMAIN-CONTAINING PROTEIN"/>
    <property type="match status" value="1"/>
</dbReference>
<dbReference type="PIRSF" id="PIRSF014899">
    <property type="entry name" value="UCP014899"/>
    <property type="match status" value="1"/>
</dbReference>
<dbReference type="PANTHER" id="PTHR35596:SF1">
    <property type="entry name" value="MICROBIAL-TYPE PARG CATALYTIC DOMAIN-CONTAINING PROTEIN"/>
    <property type="match status" value="1"/>
</dbReference>
<dbReference type="Proteomes" id="UP000722485">
    <property type="component" value="Unassembled WGS sequence"/>
</dbReference>
<reference evidence="2" key="1">
    <citation type="submission" date="2020-03" db="EMBL/GenBank/DDBJ databases">
        <title>Draft Genome Sequence of Cylindrodendrum hubeiense.</title>
        <authorList>
            <person name="Buettner E."/>
            <person name="Kellner H."/>
        </authorList>
    </citation>
    <scope>NUCLEOTIDE SEQUENCE</scope>
    <source>
        <strain evidence="2">IHI 201604</strain>
    </source>
</reference>
<dbReference type="OrthoDB" id="9985428at2759"/>
<dbReference type="SUPFAM" id="SSF52949">
    <property type="entry name" value="Macro domain-like"/>
    <property type="match status" value="1"/>
</dbReference>
<dbReference type="Pfam" id="PF10021">
    <property type="entry name" value="PARG_cat_microb"/>
    <property type="match status" value="1"/>
</dbReference>
<comment type="caution">
    <text evidence="2">The sequence shown here is derived from an EMBL/GenBank/DDBJ whole genome shotgun (WGS) entry which is preliminary data.</text>
</comment>